<dbReference type="GeneID" id="97211584"/>
<accession>A0A3E1KM55</accession>
<dbReference type="EMBL" id="QUZM01000012">
    <property type="protein sequence ID" value="RFF40035.1"/>
    <property type="molecule type" value="Genomic_DNA"/>
</dbReference>
<dbReference type="InterPro" id="IPR003793">
    <property type="entry name" value="UPF0166"/>
</dbReference>
<dbReference type="OrthoDB" id="5339790at2"/>
<dbReference type="InterPro" id="IPR015867">
    <property type="entry name" value="N-reg_PII/ATP_PRibTrfase_C"/>
</dbReference>
<reference evidence="2 3" key="1">
    <citation type="submission" date="2018-08" db="EMBL/GenBank/DDBJ databases">
        <title>Genome sequencing of X. nasturtii WHRI 8984.</title>
        <authorList>
            <person name="Studholme D.J."/>
            <person name="Mchugh J."/>
            <person name="Vicente J."/>
        </authorList>
    </citation>
    <scope>NUCLEOTIDE SEQUENCE [LARGE SCALE GENOMIC DNA]</scope>
    <source>
        <strain evidence="2 3">WHRI 8984</strain>
    </source>
</reference>
<organism evidence="2 3">
    <name type="scientific">Xanthomonas nasturtii</name>
    <dbReference type="NCBI Taxonomy" id="1843581"/>
    <lineage>
        <taxon>Bacteria</taxon>
        <taxon>Pseudomonadati</taxon>
        <taxon>Pseudomonadota</taxon>
        <taxon>Gammaproteobacteria</taxon>
        <taxon>Lysobacterales</taxon>
        <taxon>Lysobacteraceae</taxon>
        <taxon>Xanthomonas</taxon>
    </lineage>
</organism>
<comment type="similarity">
    <text evidence="1">Belongs to the UPF0166 family.</text>
</comment>
<dbReference type="Gene3D" id="3.30.70.120">
    <property type="match status" value="1"/>
</dbReference>
<dbReference type="Proteomes" id="UP000259570">
    <property type="component" value="Unassembled WGS sequence"/>
</dbReference>
<dbReference type="RefSeq" id="WP_116905591.1">
    <property type="nucleotide sequence ID" value="NZ_CP142084.2"/>
</dbReference>
<dbReference type="STRING" id="1843581.A7D16_12825"/>
<evidence type="ECO:0000313" key="2">
    <source>
        <dbReference type="EMBL" id="RFF40035.1"/>
    </source>
</evidence>
<comment type="caution">
    <text evidence="2">The sequence shown here is derived from an EMBL/GenBank/DDBJ whole genome shotgun (WGS) entry which is preliminary data.</text>
</comment>
<dbReference type="InterPro" id="IPR011322">
    <property type="entry name" value="N-reg_PII-like_a/b"/>
</dbReference>
<name>A0A3E1KM55_9XANT</name>
<evidence type="ECO:0000313" key="3">
    <source>
        <dbReference type="Proteomes" id="UP000259570"/>
    </source>
</evidence>
<dbReference type="Pfam" id="PF02641">
    <property type="entry name" value="DUF190"/>
    <property type="match status" value="1"/>
</dbReference>
<protein>
    <submittedName>
        <fullName evidence="2">Uncharacterized protein</fullName>
    </submittedName>
</protein>
<sequence>MKGYQLTFFTSQGSRHGHGALCDWLLETARDCGASSGTLVNGQEGFGHAGLLHSAGFFELAEQPLAIIICADASACEQLLARIGDEDIALPYVKTPVEFGRVGRLAPG</sequence>
<proteinExistence type="inferred from homology"/>
<dbReference type="AlphaFoldDB" id="A0A3E1KM55"/>
<gene>
    <name evidence="2" type="ORF">DZD52_08495</name>
</gene>
<evidence type="ECO:0000256" key="1">
    <source>
        <dbReference type="ARBA" id="ARBA00010554"/>
    </source>
</evidence>
<dbReference type="SUPFAM" id="SSF54913">
    <property type="entry name" value="GlnB-like"/>
    <property type="match status" value="1"/>
</dbReference>